<accession>A0A2T1DKD7</accession>
<evidence type="ECO:0000313" key="5">
    <source>
        <dbReference type="Proteomes" id="UP000238634"/>
    </source>
</evidence>
<organism evidence="4 5">
    <name type="scientific">Phormidesmis priestleyi ULC007</name>
    <dbReference type="NCBI Taxonomy" id="1920490"/>
    <lineage>
        <taxon>Bacteria</taxon>
        <taxon>Bacillati</taxon>
        <taxon>Cyanobacteriota</taxon>
        <taxon>Cyanophyceae</taxon>
        <taxon>Leptolyngbyales</taxon>
        <taxon>Leptolyngbyaceae</taxon>
        <taxon>Phormidesmis</taxon>
    </lineage>
</organism>
<evidence type="ECO:0000259" key="2">
    <source>
        <dbReference type="Pfam" id="PF04984"/>
    </source>
</evidence>
<dbReference type="RefSeq" id="WP_073070676.1">
    <property type="nucleotide sequence ID" value="NZ_MPPI01000008.1"/>
</dbReference>
<evidence type="ECO:0000256" key="1">
    <source>
        <dbReference type="ARBA" id="ARBA00008005"/>
    </source>
</evidence>
<comment type="similarity">
    <text evidence="1">Belongs to the myoviridae tail sheath protein family.</text>
</comment>
<dbReference type="PANTHER" id="PTHR35861">
    <property type="match status" value="1"/>
</dbReference>
<dbReference type="InterPro" id="IPR035089">
    <property type="entry name" value="Phage_sheath_subtilisin"/>
</dbReference>
<gene>
    <name evidence="4" type="ORF">C7B65_06025</name>
</gene>
<keyword evidence="5" id="KW-1185">Reference proteome</keyword>
<evidence type="ECO:0000259" key="3">
    <source>
        <dbReference type="Pfam" id="PF17482"/>
    </source>
</evidence>
<dbReference type="PANTHER" id="PTHR35861:SF1">
    <property type="entry name" value="PHAGE TAIL SHEATH PROTEIN"/>
    <property type="match status" value="1"/>
</dbReference>
<dbReference type="EMBL" id="PVWG01000004">
    <property type="protein sequence ID" value="PSB20959.1"/>
    <property type="molecule type" value="Genomic_DNA"/>
</dbReference>
<reference evidence="4 5" key="1">
    <citation type="submission" date="2018-02" db="EMBL/GenBank/DDBJ databases">
        <authorList>
            <person name="Cohen D.B."/>
            <person name="Kent A.D."/>
        </authorList>
    </citation>
    <scope>NUCLEOTIDE SEQUENCE [LARGE SCALE GENOMIC DNA]</scope>
    <source>
        <strain evidence="4 5">ULC007</strain>
    </source>
</reference>
<protein>
    <submittedName>
        <fullName evidence="4">Phage tail sheath protein</fullName>
    </submittedName>
</protein>
<sequence>MAEMILPGVYIEVRPEGLIVPGRVTVGNVGIVGTASKGAIGKPVVLGSYAEARDRFGLYDAWNDGASKLTLVRALEQLYNNGATTVIAVRVADETKAKASSYSLKSTSDTDAITLSAKSAGTWGDGLSINVFDAIEDAFVSGEKIDVAAAMTLKRKPVVPNARNQIVVNGRPRKLVYTGSAVSGAVKIDPATGGLTFPAGEEPQAGDTVEAAYLVKSDQAVKVTLRFGRAEESYTTVDVKDLVHDINRQSAWVQAKLLVPITDPKASELPKKGAKKDDFALFLGGDDGADGANYSEGLEKLLDQDVQIIVAAGQDDSFGDELDAHCQNASTDTIKRDRIAVVGSKAEADTSDSTDPVTGHTLASDRLIFVAPGIKVLDNAVTPPVEVSLPGAYAAAAVAGLLAGLPPHFSPTNKTLRVGGLAKLYSDAELTQLLKSRVLALESRQGFRVVKGVTTSTNTAWTQITTRRIVDFAKYGVRSAANSYIGLLNNDRVRGALRTTVNSFLAEMVTDEKLVSYDLSVTATRDQERQGIVQVTMTLRPTFSIDYIKVTMFLE</sequence>
<evidence type="ECO:0000313" key="4">
    <source>
        <dbReference type="EMBL" id="PSB20959.1"/>
    </source>
</evidence>
<reference evidence="4 5" key="2">
    <citation type="submission" date="2018-03" db="EMBL/GenBank/DDBJ databases">
        <title>The ancient ancestry and fast evolution of plastids.</title>
        <authorList>
            <person name="Moore K.R."/>
            <person name="Magnabosco C."/>
            <person name="Momper L."/>
            <person name="Gold D.A."/>
            <person name="Bosak T."/>
            <person name="Fournier G.P."/>
        </authorList>
    </citation>
    <scope>NUCLEOTIDE SEQUENCE [LARGE SCALE GENOMIC DNA]</scope>
    <source>
        <strain evidence="4 5">ULC007</strain>
    </source>
</reference>
<proteinExistence type="inferred from homology"/>
<dbReference type="Pfam" id="PF17482">
    <property type="entry name" value="Phage_sheath_1C"/>
    <property type="match status" value="1"/>
</dbReference>
<dbReference type="Proteomes" id="UP000238634">
    <property type="component" value="Unassembled WGS sequence"/>
</dbReference>
<dbReference type="STRING" id="1920490.GCA_001895925_03586"/>
<feature type="domain" description="Tail sheath protein C-terminal" evidence="3">
    <location>
        <begin position="457"/>
        <end position="553"/>
    </location>
</feature>
<dbReference type="Pfam" id="PF04984">
    <property type="entry name" value="Phage_sheath_1"/>
    <property type="match status" value="1"/>
</dbReference>
<comment type="caution">
    <text evidence="4">The sequence shown here is derived from an EMBL/GenBank/DDBJ whole genome shotgun (WGS) entry which is preliminary data.</text>
</comment>
<dbReference type="InterPro" id="IPR052042">
    <property type="entry name" value="Tail_sheath_structural"/>
</dbReference>
<dbReference type="InterPro" id="IPR020287">
    <property type="entry name" value="Tail_sheath_C"/>
</dbReference>
<name>A0A2T1DKD7_9CYAN</name>
<dbReference type="AlphaFoldDB" id="A0A2T1DKD7"/>
<feature type="domain" description="Tail sheath protein subtilisin-like" evidence="2">
    <location>
        <begin position="288"/>
        <end position="455"/>
    </location>
</feature>
<dbReference type="OrthoDB" id="9767864at2"/>